<feature type="region of interest" description="Disordered" evidence="1">
    <location>
        <begin position="220"/>
        <end position="266"/>
    </location>
</feature>
<evidence type="ECO:0000313" key="3">
    <source>
        <dbReference type="Proteomes" id="UP000308730"/>
    </source>
</evidence>
<sequence>MATTSFQPSYSADIPLYRPLWTPPVFDIYPNDKPKVLCIRLFARERYTNKTSVYQGLRKVAVEALCHENNQVGECTLQYGPWQRSGEYVSKEGEWQRGIFDAVRFCTDYNLANGTKYPIHIMLFDFMSPTVAEEVGPWMEGGKELNLPLDWTILCDSVSRVNVASLDIFTFDLKKLRGLTSQQVLEGNLMTPNLPEGVQAPPLPCYVWRYENLQVHAQVEAPAPNEPTEASTSRKRKAKVDGVAKRSKMVKTEQAPDATHSKRKQGISVANPDPLSKCAHLFPLPPHIGYPLPMVRHVPNSKLLATRVLSSFASQIPAIKLPPPHSFINYPHQRYYLVRAYGQLLETPL</sequence>
<comment type="caution">
    <text evidence="2">The sequence shown here is derived from an EMBL/GenBank/DDBJ whole genome shotgun (WGS) entry which is preliminary data.</text>
</comment>
<protein>
    <submittedName>
        <fullName evidence="2">Uncharacterized protein</fullName>
    </submittedName>
</protein>
<evidence type="ECO:0000313" key="2">
    <source>
        <dbReference type="EMBL" id="THH27907.1"/>
    </source>
</evidence>
<reference evidence="2 3" key="1">
    <citation type="submission" date="2019-02" db="EMBL/GenBank/DDBJ databases">
        <title>Genome sequencing of the rare red list fungi Antrodiella citrinella (Flaviporus citrinellus).</title>
        <authorList>
            <person name="Buettner E."/>
            <person name="Kellner H."/>
        </authorList>
    </citation>
    <scope>NUCLEOTIDE SEQUENCE [LARGE SCALE GENOMIC DNA]</scope>
    <source>
        <strain evidence="2 3">DSM 108506</strain>
    </source>
</reference>
<organism evidence="2 3">
    <name type="scientific">Antrodiella citrinella</name>
    <dbReference type="NCBI Taxonomy" id="2447956"/>
    <lineage>
        <taxon>Eukaryota</taxon>
        <taxon>Fungi</taxon>
        <taxon>Dikarya</taxon>
        <taxon>Basidiomycota</taxon>
        <taxon>Agaricomycotina</taxon>
        <taxon>Agaricomycetes</taxon>
        <taxon>Polyporales</taxon>
        <taxon>Steccherinaceae</taxon>
        <taxon>Antrodiella</taxon>
    </lineage>
</organism>
<proteinExistence type="predicted"/>
<dbReference type="EMBL" id="SGPM01000216">
    <property type="protein sequence ID" value="THH27907.1"/>
    <property type="molecule type" value="Genomic_DNA"/>
</dbReference>
<gene>
    <name evidence="2" type="ORF">EUX98_g6280</name>
</gene>
<keyword evidence="3" id="KW-1185">Reference proteome</keyword>
<accession>A0A4S4MR94</accession>
<name>A0A4S4MR94_9APHY</name>
<dbReference type="Proteomes" id="UP000308730">
    <property type="component" value="Unassembled WGS sequence"/>
</dbReference>
<dbReference type="AlphaFoldDB" id="A0A4S4MR94"/>
<evidence type="ECO:0000256" key="1">
    <source>
        <dbReference type="SAM" id="MobiDB-lite"/>
    </source>
</evidence>